<keyword evidence="1" id="KW-0677">Repeat</keyword>
<dbReference type="SUPFAM" id="SSF48403">
    <property type="entry name" value="Ankyrin repeat"/>
    <property type="match status" value="1"/>
</dbReference>
<dbReference type="EMBL" id="CAKKLH010000336">
    <property type="protein sequence ID" value="CAH0113066.1"/>
    <property type="molecule type" value="Genomic_DNA"/>
</dbReference>
<comment type="function">
    <text evidence="3">Plays an important role in regulating intracellular signaling events associated with erythroid terminal differentiation.</text>
</comment>
<sequence length="544" mass="62422">MASAESPDECCNRLVFEAVKENFVLKLLSVKRRYSKSQLLTSLIQCDEEGQTPLLIAMLKEDRCMIFELVLVLKNCDHQIEENWLKTLTAINQLSDRIPIMELIDFFTYDFLRDGDWLELLGQVFMHSTAFTRQNRIIALESIGATLMLCSVIGNGLCALKCWREAMILRTQHGELLPKISPACAPSEASTVVYGTAVEVMTMGELDLLQDIYERDHRLWIRNLRFIPSKRLMQIQALLVLRRIVSEAHLDYPHVLYLASLFNFTVRVDAEQRSEIKLIINSLVLILEQMNGYDPELLPSKPRDVFKKTLNEISIYFCRALRNRENLSYSNLLAPIKFFRIIAKRFPNNAAFPYYVDAFYRILFVFESISPTMTNEEQQPLAKFFYDYIKNTPERTTHFLHVAVCNDEPSEMFHLGTIKLILKLGADPDSVNKFGETALHIVAGIDEDEFPSMDKYLPVFQTLVNAGSHLDMARDDGQTVLSIVKENDLISTHPYFESLLNSVLPLSCYAARIIRLNGIQFDEDRIPHSLQAFVARHSAKDLSD</sequence>
<dbReference type="PANTHER" id="PTHR24197">
    <property type="entry name" value="ANKYRIN REPEAT DOMAIN-CONTAINING PROTEIN 61"/>
    <property type="match status" value="1"/>
</dbReference>
<dbReference type="Pfam" id="PF13637">
    <property type="entry name" value="Ank_4"/>
    <property type="match status" value="1"/>
</dbReference>
<evidence type="ECO:0000256" key="3">
    <source>
        <dbReference type="ARBA" id="ARBA00037385"/>
    </source>
</evidence>
<dbReference type="InterPro" id="IPR036770">
    <property type="entry name" value="Ankyrin_rpt-contain_sf"/>
</dbReference>
<protein>
    <recommendedName>
        <fullName evidence="4">Ankyrin repeat domain-containing protein 54</fullName>
    </recommendedName>
</protein>
<dbReference type="Gene3D" id="1.25.40.20">
    <property type="entry name" value="Ankyrin repeat-containing domain"/>
    <property type="match status" value="1"/>
</dbReference>
<name>A0A8J2S1M6_9CRUS</name>
<reference evidence="5" key="1">
    <citation type="submission" date="2021-11" db="EMBL/GenBank/DDBJ databases">
        <authorList>
            <person name="Schell T."/>
        </authorList>
    </citation>
    <scope>NUCLEOTIDE SEQUENCE</scope>
    <source>
        <strain evidence="5">M5</strain>
    </source>
</reference>
<keyword evidence="2" id="KW-0040">ANK repeat</keyword>
<keyword evidence="6" id="KW-1185">Reference proteome</keyword>
<dbReference type="InterPro" id="IPR002110">
    <property type="entry name" value="Ankyrin_rpt"/>
</dbReference>
<dbReference type="OrthoDB" id="6049841at2759"/>
<accession>A0A8J2S1M6</accession>
<evidence type="ECO:0000256" key="2">
    <source>
        <dbReference type="ARBA" id="ARBA00023043"/>
    </source>
</evidence>
<organism evidence="5 6">
    <name type="scientific">Daphnia galeata</name>
    <dbReference type="NCBI Taxonomy" id="27404"/>
    <lineage>
        <taxon>Eukaryota</taxon>
        <taxon>Metazoa</taxon>
        <taxon>Ecdysozoa</taxon>
        <taxon>Arthropoda</taxon>
        <taxon>Crustacea</taxon>
        <taxon>Branchiopoda</taxon>
        <taxon>Diplostraca</taxon>
        <taxon>Cladocera</taxon>
        <taxon>Anomopoda</taxon>
        <taxon>Daphniidae</taxon>
        <taxon>Daphnia</taxon>
    </lineage>
</organism>
<evidence type="ECO:0000313" key="6">
    <source>
        <dbReference type="Proteomes" id="UP000789390"/>
    </source>
</evidence>
<dbReference type="PANTHER" id="PTHR24197:SF44">
    <property type="entry name" value="ANKYRIN REPEAT DOMAIN-CONTAINING PROTEIN 54"/>
    <property type="match status" value="1"/>
</dbReference>
<dbReference type="AlphaFoldDB" id="A0A8J2S1M6"/>
<evidence type="ECO:0000256" key="1">
    <source>
        <dbReference type="ARBA" id="ARBA00022737"/>
    </source>
</evidence>
<evidence type="ECO:0000313" key="5">
    <source>
        <dbReference type="EMBL" id="CAH0113066.1"/>
    </source>
</evidence>
<evidence type="ECO:0000256" key="4">
    <source>
        <dbReference type="ARBA" id="ARBA00039237"/>
    </source>
</evidence>
<dbReference type="Proteomes" id="UP000789390">
    <property type="component" value="Unassembled WGS sequence"/>
</dbReference>
<gene>
    <name evidence="5" type="ORF">DGAL_LOCUS16868</name>
</gene>
<comment type="caution">
    <text evidence="5">The sequence shown here is derived from an EMBL/GenBank/DDBJ whole genome shotgun (WGS) entry which is preliminary data.</text>
</comment>
<proteinExistence type="predicted"/>